<protein>
    <submittedName>
        <fullName evidence="1">Uncharacterized protein</fullName>
    </submittedName>
</protein>
<gene>
    <name evidence="1" type="ordered locus">Hden_0287</name>
</gene>
<organism evidence="1 2">
    <name type="scientific">Hyphomicrobium denitrificans (strain ATCC 51888 / DSM 1869 / NCIMB 11706 / TK 0415)</name>
    <dbReference type="NCBI Taxonomy" id="582899"/>
    <lineage>
        <taxon>Bacteria</taxon>
        <taxon>Pseudomonadati</taxon>
        <taxon>Pseudomonadota</taxon>
        <taxon>Alphaproteobacteria</taxon>
        <taxon>Hyphomicrobiales</taxon>
        <taxon>Hyphomicrobiaceae</taxon>
        <taxon>Hyphomicrobium</taxon>
    </lineage>
</organism>
<keyword evidence="2" id="KW-1185">Reference proteome</keyword>
<reference evidence="2" key="1">
    <citation type="journal article" date="2011" name="J. Bacteriol.">
        <title>Genome sequences of eight morphologically diverse alphaproteobacteria.</title>
        <authorList>
            <consortium name="US DOE Joint Genome Institute"/>
            <person name="Brown P.J."/>
            <person name="Kysela D.T."/>
            <person name="Buechlein A."/>
            <person name="Hemmerich C."/>
            <person name="Brun Y.V."/>
        </authorList>
    </citation>
    <scope>NUCLEOTIDE SEQUENCE [LARGE SCALE GENOMIC DNA]</scope>
    <source>
        <strain evidence="2">ATCC 51888 / DSM 1869 / NCIB 11706 / TK 0415</strain>
    </source>
</reference>
<dbReference type="HOGENOM" id="CLU_3365376_0_0_5"/>
<name>D8JQW0_HYPDA</name>
<evidence type="ECO:0000313" key="2">
    <source>
        <dbReference type="Proteomes" id="UP000002033"/>
    </source>
</evidence>
<dbReference type="STRING" id="582899.Hden_0287"/>
<dbReference type="Proteomes" id="UP000002033">
    <property type="component" value="Chromosome"/>
</dbReference>
<proteinExistence type="predicted"/>
<dbReference type="AlphaFoldDB" id="D8JQW0"/>
<dbReference type="KEGG" id="hdn:Hden_0287"/>
<accession>D8JQW0</accession>
<dbReference type="EMBL" id="CP002083">
    <property type="protein sequence ID" value="ADJ22112.1"/>
    <property type="molecule type" value="Genomic_DNA"/>
</dbReference>
<evidence type="ECO:0000313" key="1">
    <source>
        <dbReference type="EMBL" id="ADJ22112.1"/>
    </source>
</evidence>
<sequence>MAGHVPAIVVLGFERVALPPWMAASWGGHDVGVDY</sequence>